<comment type="caution">
    <text evidence="2">The sequence shown here is derived from an EMBL/GenBank/DDBJ whole genome shotgun (WGS) entry which is preliminary data.</text>
</comment>
<sequence>MNKYEDVTGRYDASDISGDNKGSNLSETLPHVQSDPVSIGSVVKTTPDSRLTRKSSLADCLTVSVKNRYGILSDIEMDDVEIDPAVDIEPAAVLNVEDDVSTEKQG</sequence>
<dbReference type="Proteomes" id="UP001458880">
    <property type="component" value="Unassembled WGS sequence"/>
</dbReference>
<dbReference type="EMBL" id="JASPKY010000299">
    <property type="protein sequence ID" value="KAK9710041.1"/>
    <property type="molecule type" value="Genomic_DNA"/>
</dbReference>
<organism evidence="2 3">
    <name type="scientific">Popillia japonica</name>
    <name type="common">Japanese beetle</name>
    <dbReference type="NCBI Taxonomy" id="7064"/>
    <lineage>
        <taxon>Eukaryota</taxon>
        <taxon>Metazoa</taxon>
        <taxon>Ecdysozoa</taxon>
        <taxon>Arthropoda</taxon>
        <taxon>Hexapoda</taxon>
        <taxon>Insecta</taxon>
        <taxon>Pterygota</taxon>
        <taxon>Neoptera</taxon>
        <taxon>Endopterygota</taxon>
        <taxon>Coleoptera</taxon>
        <taxon>Polyphaga</taxon>
        <taxon>Scarabaeiformia</taxon>
        <taxon>Scarabaeidae</taxon>
        <taxon>Rutelinae</taxon>
        <taxon>Popillia</taxon>
    </lineage>
</organism>
<reference evidence="2 3" key="1">
    <citation type="journal article" date="2024" name="BMC Genomics">
        <title>De novo assembly and annotation of Popillia japonica's genome with initial clues to its potential as an invasive pest.</title>
        <authorList>
            <person name="Cucini C."/>
            <person name="Boschi S."/>
            <person name="Funari R."/>
            <person name="Cardaioli E."/>
            <person name="Iannotti N."/>
            <person name="Marturano G."/>
            <person name="Paoli F."/>
            <person name="Bruttini M."/>
            <person name="Carapelli A."/>
            <person name="Frati F."/>
            <person name="Nardi F."/>
        </authorList>
    </citation>
    <scope>NUCLEOTIDE SEQUENCE [LARGE SCALE GENOMIC DNA]</scope>
    <source>
        <strain evidence="2">DMR45628</strain>
    </source>
</reference>
<evidence type="ECO:0000313" key="2">
    <source>
        <dbReference type="EMBL" id="KAK9710041.1"/>
    </source>
</evidence>
<name>A0AAW1JZS2_POPJA</name>
<evidence type="ECO:0000313" key="3">
    <source>
        <dbReference type="Proteomes" id="UP001458880"/>
    </source>
</evidence>
<proteinExistence type="predicted"/>
<protein>
    <submittedName>
        <fullName evidence="2">Uncharacterized protein</fullName>
    </submittedName>
</protein>
<accession>A0AAW1JZS2</accession>
<dbReference type="AlphaFoldDB" id="A0AAW1JZS2"/>
<feature type="region of interest" description="Disordered" evidence="1">
    <location>
        <begin position="1"/>
        <end position="33"/>
    </location>
</feature>
<evidence type="ECO:0000256" key="1">
    <source>
        <dbReference type="SAM" id="MobiDB-lite"/>
    </source>
</evidence>
<feature type="compositionally biased region" description="Basic and acidic residues" evidence="1">
    <location>
        <begin position="1"/>
        <end position="13"/>
    </location>
</feature>
<keyword evidence="3" id="KW-1185">Reference proteome</keyword>
<gene>
    <name evidence="2" type="ORF">QE152_g26277</name>
</gene>